<evidence type="ECO:0000313" key="3">
    <source>
        <dbReference type="Proteomes" id="UP001165205"/>
    </source>
</evidence>
<feature type="compositionally biased region" description="Polar residues" evidence="1">
    <location>
        <begin position="66"/>
        <end position="75"/>
    </location>
</feature>
<feature type="compositionally biased region" description="Basic and acidic residues" evidence="1">
    <location>
        <begin position="1"/>
        <end position="21"/>
    </location>
</feature>
<protein>
    <submittedName>
        <fullName evidence="2">Unnamed protein product</fullName>
    </submittedName>
</protein>
<reference evidence="2" key="1">
    <citation type="submission" date="2023-04" db="EMBL/GenBank/DDBJ databases">
        <title>Aspergillus oryzae NBRC 4228.</title>
        <authorList>
            <person name="Ichikawa N."/>
            <person name="Sato H."/>
            <person name="Tonouchi N."/>
        </authorList>
    </citation>
    <scope>NUCLEOTIDE SEQUENCE</scope>
    <source>
        <strain evidence="2">NBRC 4228</strain>
    </source>
</reference>
<feature type="compositionally biased region" description="Basic and acidic residues" evidence="1">
    <location>
        <begin position="35"/>
        <end position="65"/>
    </location>
</feature>
<comment type="caution">
    <text evidence="2">The sequence shown here is derived from an EMBL/GenBank/DDBJ whole genome shotgun (WGS) entry which is preliminary data.</text>
</comment>
<dbReference type="AlphaFoldDB" id="A0AAN4YGA4"/>
<gene>
    <name evidence="2" type="ORF">Aory04_000558200</name>
</gene>
<organism evidence="2 3">
    <name type="scientific">Aspergillus oryzae</name>
    <name type="common">Yellow koji mold</name>
    <dbReference type="NCBI Taxonomy" id="5062"/>
    <lineage>
        <taxon>Eukaryota</taxon>
        <taxon>Fungi</taxon>
        <taxon>Dikarya</taxon>
        <taxon>Ascomycota</taxon>
        <taxon>Pezizomycotina</taxon>
        <taxon>Eurotiomycetes</taxon>
        <taxon>Eurotiomycetidae</taxon>
        <taxon>Eurotiales</taxon>
        <taxon>Aspergillaceae</taxon>
        <taxon>Aspergillus</taxon>
        <taxon>Aspergillus subgen. Circumdati</taxon>
    </lineage>
</organism>
<feature type="region of interest" description="Disordered" evidence="1">
    <location>
        <begin position="1"/>
        <end position="75"/>
    </location>
</feature>
<evidence type="ECO:0000256" key="1">
    <source>
        <dbReference type="SAM" id="MobiDB-lite"/>
    </source>
</evidence>
<dbReference type="EMBL" id="BSYA01000055">
    <property type="protein sequence ID" value="GMG29311.1"/>
    <property type="molecule type" value="Genomic_DNA"/>
</dbReference>
<proteinExistence type="predicted"/>
<dbReference type="Proteomes" id="UP001165205">
    <property type="component" value="Unassembled WGS sequence"/>
</dbReference>
<evidence type="ECO:0000313" key="2">
    <source>
        <dbReference type="EMBL" id="GMG29311.1"/>
    </source>
</evidence>
<name>A0AAN4YGA4_ASPOZ</name>
<sequence>MLKIDHHFCPQDRLKVEKHSSINESRLGQSMGRVPRQEPESTRQWNREREEKTGIMQQYRDRSDKNSNGLHSKSL</sequence>
<accession>A0AAN4YGA4</accession>